<dbReference type="Pfam" id="PF06568">
    <property type="entry name" value="YjiS-like"/>
    <property type="match status" value="1"/>
</dbReference>
<dbReference type="RefSeq" id="WP_163150835.1">
    <property type="nucleotide sequence ID" value="NZ_VKHP01000008.1"/>
</dbReference>
<dbReference type="EMBL" id="VKHP01000008">
    <property type="protein sequence ID" value="NEU95018.1"/>
    <property type="molecule type" value="Genomic_DNA"/>
</dbReference>
<keyword evidence="3" id="KW-1185">Reference proteome</keyword>
<dbReference type="Proteomes" id="UP000468531">
    <property type="component" value="Unassembled WGS sequence"/>
</dbReference>
<dbReference type="AlphaFoldDB" id="A0A6P1B9C5"/>
<protein>
    <submittedName>
        <fullName evidence="2">DUF1127 domain-containing protein</fullName>
    </submittedName>
</protein>
<proteinExistence type="predicted"/>
<dbReference type="InterPro" id="IPR009506">
    <property type="entry name" value="YjiS-like"/>
</dbReference>
<evidence type="ECO:0000313" key="2">
    <source>
        <dbReference type="EMBL" id="NEU95018.1"/>
    </source>
</evidence>
<comment type="caution">
    <text evidence="2">The sequence shown here is derived from an EMBL/GenBank/DDBJ whole genome shotgun (WGS) entry which is preliminary data.</text>
</comment>
<reference evidence="2 3" key="1">
    <citation type="journal article" date="2020" name="Arch. Microbiol.">
        <title>Bradyrhizobium uaiense sp. nov., a new highly efficient cowpea symbiont.</title>
        <authorList>
            <person name="Cabral Michel D."/>
            <person name="Azarias Guimaraes A."/>
            <person name="Martins da Costa E."/>
            <person name="Soares de Carvalho T."/>
            <person name="Balsanelli E."/>
            <person name="Willems A."/>
            <person name="Maltempi de Souza E."/>
            <person name="de Souza Moreira F.M."/>
        </authorList>
    </citation>
    <scope>NUCLEOTIDE SEQUENCE [LARGE SCALE GENOMIC DNA]</scope>
    <source>
        <strain evidence="2 3">UFLA 03-164</strain>
    </source>
</reference>
<sequence>MSTIYIATGWDRPLASARRVVSFLEGHWETFQERRKRARLRTALSDLSDGELADIGISRGEIDYVASNRAIDPRSAVCPP</sequence>
<evidence type="ECO:0000259" key="1">
    <source>
        <dbReference type="Pfam" id="PF06568"/>
    </source>
</evidence>
<feature type="domain" description="YjiS-like" evidence="1">
    <location>
        <begin position="28"/>
        <end position="63"/>
    </location>
</feature>
<gene>
    <name evidence="2" type="ORF">FNJ47_04040</name>
</gene>
<name>A0A6P1B9C5_9BRAD</name>
<organism evidence="2 3">
    <name type="scientific">Bradyrhizobium uaiense</name>
    <dbReference type="NCBI Taxonomy" id="2594946"/>
    <lineage>
        <taxon>Bacteria</taxon>
        <taxon>Pseudomonadati</taxon>
        <taxon>Pseudomonadota</taxon>
        <taxon>Alphaproteobacteria</taxon>
        <taxon>Hyphomicrobiales</taxon>
        <taxon>Nitrobacteraceae</taxon>
        <taxon>Bradyrhizobium</taxon>
    </lineage>
</organism>
<accession>A0A6P1B9C5</accession>
<evidence type="ECO:0000313" key="3">
    <source>
        <dbReference type="Proteomes" id="UP000468531"/>
    </source>
</evidence>